<dbReference type="KEGG" id="mro:MROS_0749"/>
<keyword evidence="5" id="KW-0411">Iron-sulfur</keyword>
<evidence type="ECO:0000256" key="5">
    <source>
        <dbReference type="ARBA" id="ARBA00023014"/>
    </source>
</evidence>
<dbReference type="Pfam" id="PF04055">
    <property type="entry name" value="Radical_SAM"/>
    <property type="match status" value="1"/>
</dbReference>
<dbReference type="SFLD" id="SFLDS00029">
    <property type="entry name" value="Radical_SAM"/>
    <property type="match status" value="1"/>
</dbReference>
<dbReference type="eggNOG" id="COG0535">
    <property type="taxonomic scope" value="Bacteria"/>
</dbReference>
<dbReference type="GO" id="GO:0046872">
    <property type="term" value="F:metal ion binding"/>
    <property type="evidence" value="ECO:0007669"/>
    <property type="project" value="UniProtKB-KW"/>
</dbReference>
<dbReference type="SFLD" id="SFLDG01067">
    <property type="entry name" value="SPASM/twitch_domain_containing"/>
    <property type="match status" value="1"/>
</dbReference>
<keyword evidence="4" id="KW-0408">Iron</keyword>
<keyword evidence="8" id="KW-1185">Reference proteome</keyword>
<dbReference type="Gene3D" id="3.20.20.70">
    <property type="entry name" value="Aldolase class I"/>
    <property type="match status" value="1"/>
</dbReference>
<dbReference type="HOGENOM" id="CLU_675793_0_0_10"/>
<dbReference type="InterPro" id="IPR058240">
    <property type="entry name" value="rSAM_sf"/>
</dbReference>
<dbReference type="EMBL" id="CP003557">
    <property type="protein sequence ID" value="AFN73991.1"/>
    <property type="molecule type" value="Genomic_DNA"/>
</dbReference>
<dbReference type="SUPFAM" id="SSF102114">
    <property type="entry name" value="Radical SAM enzymes"/>
    <property type="match status" value="1"/>
</dbReference>
<evidence type="ECO:0000313" key="8">
    <source>
        <dbReference type="Proteomes" id="UP000009011"/>
    </source>
</evidence>
<dbReference type="GO" id="GO:0003824">
    <property type="term" value="F:catalytic activity"/>
    <property type="evidence" value="ECO:0007669"/>
    <property type="project" value="InterPro"/>
</dbReference>
<evidence type="ECO:0000259" key="6">
    <source>
        <dbReference type="PROSITE" id="PS51918"/>
    </source>
</evidence>
<evidence type="ECO:0000256" key="3">
    <source>
        <dbReference type="ARBA" id="ARBA00022723"/>
    </source>
</evidence>
<name>I7A250_MELRP</name>
<dbReference type="GO" id="GO:0051536">
    <property type="term" value="F:iron-sulfur cluster binding"/>
    <property type="evidence" value="ECO:0007669"/>
    <property type="project" value="UniProtKB-KW"/>
</dbReference>
<comment type="cofactor">
    <cofactor evidence="1">
        <name>[4Fe-4S] cluster</name>
        <dbReference type="ChEBI" id="CHEBI:49883"/>
    </cofactor>
</comment>
<dbReference type="InterPro" id="IPR050377">
    <property type="entry name" value="Radical_SAM_PqqE_MftC-like"/>
</dbReference>
<dbReference type="PANTHER" id="PTHR11228">
    <property type="entry name" value="RADICAL SAM DOMAIN PROTEIN"/>
    <property type="match status" value="1"/>
</dbReference>
<feature type="domain" description="Radical SAM core" evidence="6">
    <location>
        <begin position="18"/>
        <end position="249"/>
    </location>
</feature>
<sequence length="407" mass="46591">MNGKEVNHRELYRLPWNLADNAISWLEPTALCNLACDGCYRDNEKDSHKTLDEIKRELDVFQSKRNSDCISIAGGDPLLHPRIVEIVAEIKKRGLKPILNTNGAALDKSLLKDLKKAGVFGFTFHVDSKQGRGGKWKGKNEIELNELRYEYARMLADEGGIACSFNSTVYEDTLQYLPEMIKWAEENIDIVHTMVFIAFRHVVPNLPFDWYAGGQKIDWQAIAYHSDNERKVDILSTDMVAEARKIYPEFSPSAYLNGTEKVDSFKWLLTERFGSKGKIYGYAGAKFMEMVMTFHHLLKGTYLSYASPGLASMGRSTMLISFLFDRGVRKAFANYLKNPLNIFRKVHMQTILFIQPVDFMQDGRQSMCDGCPDITVWNGDLVWSCRLEEQKQFGMFLRSVPKRQGNE</sequence>
<accession>I7A250</accession>
<dbReference type="InterPro" id="IPR007197">
    <property type="entry name" value="rSAM"/>
</dbReference>
<dbReference type="OrthoDB" id="9808591at2"/>
<dbReference type="InterPro" id="IPR013785">
    <property type="entry name" value="Aldolase_TIM"/>
</dbReference>
<keyword evidence="2" id="KW-0949">S-adenosyl-L-methionine</keyword>
<reference evidence="7 8" key="1">
    <citation type="journal article" date="2013" name="PLoS ONE">
        <title>Genomic analysis of Melioribacter roseus, facultatively anaerobic organotrophic bacterium representing a novel deep lineage within Bacteriodetes/Chlorobi group.</title>
        <authorList>
            <person name="Kadnikov V.V."/>
            <person name="Mardanov A.V."/>
            <person name="Podosokorskaya O.A."/>
            <person name="Gavrilov S.N."/>
            <person name="Kublanov I.V."/>
            <person name="Beletsky A.V."/>
            <person name="Bonch-Osmolovskaya E.A."/>
            <person name="Ravin N.V."/>
        </authorList>
    </citation>
    <scope>NUCLEOTIDE SEQUENCE [LARGE SCALE GENOMIC DNA]</scope>
    <source>
        <strain evidence="8">JCM 17771 / P3M-2</strain>
    </source>
</reference>
<gene>
    <name evidence="7" type="ordered locus">MROS_0749</name>
</gene>
<organism evidence="7 8">
    <name type="scientific">Melioribacter roseus (strain DSM 23840 / JCM 17771 / VKM B-2668 / P3M-2)</name>
    <dbReference type="NCBI Taxonomy" id="1191523"/>
    <lineage>
        <taxon>Bacteria</taxon>
        <taxon>Pseudomonadati</taxon>
        <taxon>Ignavibacteriota</taxon>
        <taxon>Ignavibacteria</taxon>
        <taxon>Ignavibacteriales</taxon>
        <taxon>Melioribacteraceae</taxon>
        <taxon>Melioribacter</taxon>
    </lineage>
</organism>
<dbReference type="PROSITE" id="PS51918">
    <property type="entry name" value="RADICAL_SAM"/>
    <property type="match status" value="1"/>
</dbReference>
<evidence type="ECO:0000256" key="4">
    <source>
        <dbReference type="ARBA" id="ARBA00023004"/>
    </source>
</evidence>
<proteinExistence type="predicted"/>
<evidence type="ECO:0000256" key="2">
    <source>
        <dbReference type="ARBA" id="ARBA00022691"/>
    </source>
</evidence>
<dbReference type="AlphaFoldDB" id="I7A250"/>
<evidence type="ECO:0000313" key="7">
    <source>
        <dbReference type="EMBL" id="AFN73991.1"/>
    </source>
</evidence>
<dbReference type="STRING" id="1191523.MROS_0749"/>
<keyword evidence="3" id="KW-0479">Metal-binding</keyword>
<evidence type="ECO:0000256" key="1">
    <source>
        <dbReference type="ARBA" id="ARBA00001966"/>
    </source>
</evidence>
<protein>
    <submittedName>
        <fullName evidence="7">Radical SAM domain-containing protein</fullName>
    </submittedName>
</protein>
<dbReference type="PANTHER" id="PTHR11228:SF22">
    <property type="entry name" value="PEPTIDE BIOSYNTHESIS PROTEIN YYDG-RELATED"/>
    <property type="match status" value="1"/>
</dbReference>
<dbReference type="Proteomes" id="UP000009011">
    <property type="component" value="Chromosome"/>
</dbReference>
<dbReference type="RefSeq" id="WP_014855427.1">
    <property type="nucleotide sequence ID" value="NC_018178.1"/>
</dbReference>
<dbReference type="CDD" id="cd01335">
    <property type="entry name" value="Radical_SAM"/>
    <property type="match status" value="1"/>
</dbReference>